<reference evidence="9" key="2">
    <citation type="submission" date="2025-08" db="UniProtKB">
        <authorList>
            <consortium name="Ensembl"/>
        </authorList>
    </citation>
    <scope>IDENTIFICATION</scope>
</reference>
<dbReference type="InterPro" id="IPR026907">
    <property type="entry name" value="GCIP-like"/>
</dbReference>
<protein>
    <submittedName>
        <fullName evidence="9">Cyclin D1 binding protein 1</fullName>
    </submittedName>
</protein>
<keyword evidence="4" id="KW-0963">Cytoplasm</keyword>
<evidence type="ECO:0000256" key="6">
    <source>
        <dbReference type="ARBA" id="ARBA00023306"/>
    </source>
</evidence>
<keyword evidence="5" id="KW-0539">Nucleus</keyword>
<sequence>MGQSCPCGAGLSVGRGSLWGGAVPVGRGSLWGGALCRAGLCVGPGSVWGGALCGAAPAAPGADVTRGPLRGRPAAMEAREPLRDVRGALRAVLARLREGEPGEGREPFELPRFWDALGQTFQVTSQEATKLSLAFSRPPLPSAENCRKLSEDVQNAILAVATVYYWLPKGQGTTLRKMVRDATTEVVEGMIQLTDTILNAPVESLSQEQLISTGGVWEACEQVSNLPRDNQAAVVSAMTSCLGVVKDAVEEMEHALVEGQDPYGDIMEDEELGFRGNRDTYWSEADRQLLSSCMGLMKASKACLKKVLAAVKAHGKADSPEHIAQLDDLADIANEISPSVDELALSMYPPVNPLAVRLNAAKLASVLKKVLEIAKTSHVCPPSEEGWVQFLSGAVDHNMNKVKNFTQGQL</sequence>
<evidence type="ECO:0000313" key="10">
    <source>
        <dbReference type="Proteomes" id="UP000007754"/>
    </source>
</evidence>
<evidence type="ECO:0000256" key="3">
    <source>
        <dbReference type="ARBA" id="ARBA00008940"/>
    </source>
</evidence>
<dbReference type="PANTHER" id="PTHR15492">
    <property type="entry name" value="CYCLIN D1-BINDING PROTEIN 1"/>
    <property type="match status" value="1"/>
</dbReference>
<gene>
    <name evidence="9" type="primary">CCNDBP1</name>
</gene>
<dbReference type="GO" id="GO:0005634">
    <property type="term" value="C:nucleus"/>
    <property type="evidence" value="ECO:0007669"/>
    <property type="project" value="UniProtKB-SubCell"/>
</dbReference>
<dbReference type="FunFam" id="1.20.1410.10:FF:000005">
    <property type="entry name" value="cyclin-D1-binding protein 1"/>
    <property type="match status" value="1"/>
</dbReference>
<dbReference type="Proteomes" id="UP000007754">
    <property type="component" value="Chromosome 20"/>
</dbReference>
<dbReference type="InterPro" id="IPR049318">
    <property type="entry name" value="GCIP_C"/>
</dbReference>
<dbReference type="InterPro" id="IPR049317">
    <property type="entry name" value="GCIP-like_N"/>
</dbReference>
<dbReference type="PANTHER" id="PTHR15492:SF1">
    <property type="entry name" value="CYCLIN-D1-BINDING PROTEIN 1"/>
    <property type="match status" value="1"/>
</dbReference>
<dbReference type="AlphaFoldDB" id="A0A674GMM7"/>
<keyword evidence="10" id="KW-1185">Reference proteome</keyword>
<evidence type="ECO:0000259" key="8">
    <source>
        <dbReference type="Pfam" id="PF20936"/>
    </source>
</evidence>
<dbReference type="Gene3D" id="1.20.1410.10">
    <property type="entry name" value="I/LWEQ domain"/>
    <property type="match status" value="1"/>
</dbReference>
<comment type="subcellular location">
    <subcellularLocation>
        <location evidence="2">Cytoplasm</location>
    </subcellularLocation>
    <subcellularLocation>
        <location evidence="1">Nucleus</location>
    </subcellularLocation>
</comment>
<reference evidence="9" key="3">
    <citation type="submission" date="2025-09" db="UniProtKB">
        <authorList>
            <consortium name="Ensembl"/>
        </authorList>
    </citation>
    <scope>IDENTIFICATION</scope>
</reference>
<evidence type="ECO:0000256" key="5">
    <source>
        <dbReference type="ARBA" id="ARBA00023242"/>
    </source>
</evidence>
<organism evidence="9 10">
    <name type="scientific">Taeniopygia guttata</name>
    <name type="common">Zebra finch</name>
    <name type="synonym">Poephila guttata</name>
    <dbReference type="NCBI Taxonomy" id="59729"/>
    <lineage>
        <taxon>Eukaryota</taxon>
        <taxon>Metazoa</taxon>
        <taxon>Chordata</taxon>
        <taxon>Craniata</taxon>
        <taxon>Vertebrata</taxon>
        <taxon>Euteleostomi</taxon>
        <taxon>Archelosauria</taxon>
        <taxon>Archosauria</taxon>
        <taxon>Dinosauria</taxon>
        <taxon>Saurischia</taxon>
        <taxon>Theropoda</taxon>
        <taxon>Coelurosauria</taxon>
        <taxon>Aves</taxon>
        <taxon>Neognathae</taxon>
        <taxon>Neoaves</taxon>
        <taxon>Telluraves</taxon>
        <taxon>Australaves</taxon>
        <taxon>Passeriformes</taxon>
        <taxon>Passeroidea</taxon>
        <taxon>Estrildidae</taxon>
        <taxon>Estrildinae</taxon>
        <taxon>Taeniopygia</taxon>
    </lineage>
</organism>
<name>A0A674GMM7_TAEGU</name>
<dbReference type="FunFam" id="1.20.1420.10:FF:000008">
    <property type="entry name" value="Cyclin-D1-binding protein 1 homolog"/>
    <property type="match status" value="1"/>
</dbReference>
<accession>A0A674GMM7</accession>
<evidence type="ECO:0000259" key="7">
    <source>
        <dbReference type="Pfam" id="PF13324"/>
    </source>
</evidence>
<dbReference type="GeneTree" id="ENSGT00390000018016"/>
<dbReference type="Pfam" id="PF20936">
    <property type="entry name" value="GCIP_C"/>
    <property type="match status" value="1"/>
</dbReference>
<evidence type="ECO:0000256" key="1">
    <source>
        <dbReference type="ARBA" id="ARBA00004123"/>
    </source>
</evidence>
<keyword evidence="6" id="KW-0131">Cell cycle</keyword>
<dbReference type="Ensembl" id="ENSTGUT00000020465.1">
    <property type="protein sequence ID" value="ENSTGUP00000024128.1"/>
    <property type="gene ID" value="ENSTGUG00000005606.2"/>
</dbReference>
<feature type="domain" description="Cyclin-D1-binding protein 1-like N-terminal" evidence="7">
    <location>
        <begin position="117"/>
        <end position="256"/>
    </location>
</feature>
<reference evidence="9 10" key="1">
    <citation type="journal article" date="2010" name="Nature">
        <title>The genome of a songbird.</title>
        <authorList>
            <person name="Warren W.C."/>
            <person name="Clayton D.F."/>
            <person name="Ellegren H."/>
            <person name="Arnold A.P."/>
            <person name="Hillier L.W."/>
            <person name="Kunstner A."/>
            <person name="Searle S."/>
            <person name="White S."/>
            <person name="Vilella A.J."/>
            <person name="Fairley S."/>
            <person name="Heger A."/>
            <person name="Kong L."/>
            <person name="Ponting C.P."/>
            <person name="Jarvis E.D."/>
            <person name="Mello C.V."/>
            <person name="Minx P."/>
            <person name="Lovell P."/>
            <person name="Velho T.A."/>
            <person name="Ferris M."/>
            <person name="Balakrishnan C.N."/>
            <person name="Sinha S."/>
            <person name="Blatti C."/>
            <person name="London S.E."/>
            <person name="Li Y."/>
            <person name="Lin Y.C."/>
            <person name="George J."/>
            <person name="Sweedler J."/>
            <person name="Southey B."/>
            <person name="Gunaratne P."/>
            <person name="Watson M."/>
            <person name="Nam K."/>
            <person name="Backstrom N."/>
            <person name="Smeds L."/>
            <person name="Nabholz B."/>
            <person name="Itoh Y."/>
            <person name="Whitney O."/>
            <person name="Pfenning A.R."/>
            <person name="Howard J."/>
            <person name="Volker M."/>
            <person name="Skinner B.M."/>
            <person name="Griffin D.K."/>
            <person name="Ye L."/>
            <person name="McLaren W.M."/>
            <person name="Flicek P."/>
            <person name="Quesada V."/>
            <person name="Velasco G."/>
            <person name="Lopez-Otin C."/>
            <person name="Puente X.S."/>
            <person name="Olender T."/>
            <person name="Lancet D."/>
            <person name="Smit A.F."/>
            <person name="Hubley R."/>
            <person name="Konkel M.K."/>
            <person name="Walker J.A."/>
            <person name="Batzer M.A."/>
            <person name="Gu W."/>
            <person name="Pollock D.D."/>
            <person name="Chen L."/>
            <person name="Cheng Z."/>
            <person name="Eichler E.E."/>
            <person name="Stapley J."/>
            <person name="Slate J."/>
            <person name="Ekblom R."/>
            <person name="Birkhead T."/>
            <person name="Burke T."/>
            <person name="Burt D."/>
            <person name="Scharff C."/>
            <person name="Adam I."/>
            <person name="Richard H."/>
            <person name="Sultan M."/>
            <person name="Soldatov A."/>
            <person name="Lehrach H."/>
            <person name="Edwards S.V."/>
            <person name="Yang S.P."/>
            <person name="Li X."/>
            <person name="Graves T."/>
            <person name="Fulton L."/>
            <person name="Nelson J."/>
            <person name="Chinwalla A."/>
            <person name="Hou S."/>
            <person name="Mardis E.R."/>
            <person name="Wilson R.K."/>
        </authorList>
    </citation>
    <scope>NUCLEOTIDE SEQUENCE [LARGE SCALE GENOMIC DNA]</scope>
</reference>
<comment type="similarity">
    <text evidence="3">Belongs to the CCNDBP1 family.</text>
</comment>
<dbReference type="GO" id="GO:0005737">
    <property type="term" value="C:cytoplasm"/>
    <property type="evidence" value="ECO:0007669"/>
    <property type="project" value="UniProtKB-SubCell"/>
</dbReference>
<feature type="domain" description="Cyclin-D1-binding protein 1-like C-terminal" evidence="8">
    <location>
        <begin position="268"/>
        <end position="372"/>
    </location>
</feature>
<dbReference type="Gene3D" id="1.20.1420.10">
    <property type="entry name" value="Talin, central domain"/>
    <property type="match status" value="1"/>
</dbReference>
<evidence type="ECO:0000313" key="9">
    <source>
        <dbReference type="Ensembl" id="ENSTGUP00000024128.1"/>
    </source>
</evidence>
<evidence type="ECO:0000256" key="4">
    <source>
        <dbReference type="ARBA" id="ARBA00022490"/>
    </source>
</evidence>
<evidence type="ECO:0000256" key="2">
    <source>
        <dbReference type="ARBA" id="ARBA00004496"/>
    </source>
</evidence>
<proteinExistence type="inferred from homology"/>
<dbReference type="Pfam" id="PF13324">
    <property type="entry name" value="GCIP_N"/>
    <property type="match status" value="1"/>
</dbReference>